<dbReference type="PANTHER" id="PTHR37842:SF2">
    <property type="entry name" value="GYLCOSYL HYDROLASE 115 C-TERMINAL DOMAIN-CONTAINING PROTEIN"/>
    <property type="match status" value="1"/>
</dbReference>
<keyword evidence="5" id="KW-1185">Reference proteome</keyword>
<dbReference type="AlphaFoldDB" id="A0A5M6ZMX7"/>
<dbReference type="EMBL" id="VWOJ01000001">
    <property type="protein sequence ID" value="KAA5805047.1"/>
    <property type="molecule type" value="Genomic_DNA"/>
</dbReference>
<name>A0A5M6ZMX7_9PROT</name>
<evidence type="ECO:0000313" key="4">
    <source>
        <dbReference type="EMBL" id="KAA5805047.1"/>
    </source>
</evidence>
<proteinExistence type="predicted"/>
<dbReference type="Pfam" id="PF17829">
    <property type="entry name" value="GH115_C"/>
    <property type="match status" value="1"/>
</dbReference>
<dbReference type="Pfam" id="PF15979">
    <property type="entry name" value="Glyco_hydro_115"/>
    <property type="match status" value="1"/>
</dbReference>
<dbReference type="Proteomes" id="UP000325122">
    <property type="component" value="Unassembled WGS sequence"/>
</dbReference>
<gene>
    <name evidence="4" type="ORF">F1654_03370</name>
</gene>
<dbReference type="InterPro" id="IPR031924">
    <property type="entry name" value="GH115"/>
</dbReference>
<evidence type="ECO:0000259" key="3">
    <source>
        <dbReference type="Pfam" id="PF17829"/>
    </source>
</evidence>
<accession>A0A5M6ZMX7</accession>
<feature type="chain" id="PRO_5024410603" evidence="2">
    <location>
        <begin position="31"/>
        <end position="967"/>
    </location>
</feature>
<evidence type="ECO:0000313" key="5">
    <source>
        <dbReference type="Proteomes" id="UP000325122"/>
    </source>
</evidence>
<keyword evidence="1 4" id="KW-0378">Hydrolase</keyword>
<organism evidence="4 5">
    <name type="scientific">Alkalicaulis satelles</name>
    <dbReference type="NCBI Taxonomy" id="2609175"/>
    <lineage>
        <taxon>Bacteria</taxon>
        <taxon>Pseudomonadati</taxon>
        <taxon>Pseudomonadota</taxon>
        <taxon>Alphaproteobacteria</taxon>
        <taxon>Maricaulales</taxon>
        <taxon>Maricaulaceae</taxon>
        <taxon>Alkalicaulis</taxon>
    </lineage>
</organism>
<dbReference type="Gene3D" id="1.20.58.2150">
    <property type="match status" value="1"/>
</dbReference>
<evidence type="ECO:0000256" key="1">
    <source>
        <dbReference type="ARBA" id="ARBA00022801"/>
    </source>
</evidence>
<dbReference type="InterPro" id="IPR042301">
    <property type="entry name" value="GH115_sf"/>
</dbReference>
<dbReference type="GO" id="GO:0016787">
    <property type="term" value="F:hydrolase activity"/>
    <property type="evidence" value="ECO:0007669"/>
    <property type="project" value="UniProtKB-KW"/>
</dbReference>
<dbReference type="PANTHER" id="PTHR37842">
    <property type="match status" value="1"/>
</dbReference>
<protein>
    <submittedName>
        <fullName evidence="4">Glycosyl hydrolase</fullName>
    </submittedName>
</protein>
<sequence length="967" mass="107148">MSASHLNPFPWILRLLTLMAFACLSGPAAAQHPVRGECEGPAGVCAGSPPVSAFALIVADDPTVVLTDPGDYPGLLRAAQDLRNDLDRIAGVTAGAEITHLRRVDSRGMAVMAGVLGRNHDIDRLAAEGRLDVSGVAGEWEAYVQQVVDNPAPGIERALVIAGSDMRGAIFGIYDLSERMGVSPWHWWADVPIERRSDLYVTEGRRAERPHVRYRGIFLNNENPALLGWVNETYGGFNHRFYGDVFELILRLRGNYLWSAMWGKAFYDDDAMNPVTAEAMGVVVGTTHHEPMLRAHIEWERYGMGEWDYRANQDNLQRFWREGLTRLARHQTPVVLGMRGDGDEAMSDETEVELLERIVADQRAIIEEVTGRPAHETPQMWALYKEVQDYYDAGMSVPDDVMILFANDNWGNIRRVPQPGETREGGFGMYYHFDYVGGPRNYKWINTTQIARTWEQMNIAAAFGADQLWLVNVGDLKPMELPISHFLTQAWNPAAMTQGVMEGFTRGWAAQQFGEQHADDIAALLTGYTNYNSRRKPEMVGPDTYSLVNFGEADRILAEWDALAELANAVRERLDPAYDDAFVQLVWYPVIAAGNLNRLHIETARNRLYAAQGRAAANASADAVRAAFERSHELDRIYEEDVADGKWVHMMAQTRISYTYWQQPEEDVLPDLETVNPVRGAVLGVAVEGDERAWPGADGAPALPVFYRHGRQTRHIDLFDRGGSPARYTLAASAPWVRLSDTQGRGDGRVAVSIDWDAAPEGEASAVISVTGPDRSVIEIAVTAVNPDIAPSEGAFVEADGFIAMEAAHFARAMDGEGVAWRTVPDLGRTLSSVTLFPPTAEAVTPGGESPRLEYDLHLLEAGEVEVQVTLSPTLDFKAQGGLRYAISIGDEAPQIINMHLDESEATWERNVGDNSVVHTSRHTVEAGPQVLRLWMVDTGPVFQRIVIARDDLPQTYLGPPQSWRAE</sequence>
<dbReference type="GO" id="GO:0005975">
    <property type="term" value="P:carbohydrate metabolic process"/>
    <property type="evidence" value="ECO:0007669"/>
    <property type="project" value="UniProtKB-ARBA"/>
</dbReference>
<feature type="domain" description="Gylcosyl hydrolase 115 C-terminal" evidence="3">
    <location>
        <begin position="796"/>
        <end position="962"/>
    </location>
</feature>
<dbReference type="InterPro" id="IPR041437">
    <property type="entry name" value="GH115_C"/>
</dbReference>
<dbReference type="Gene3D" id="2.60.120.1620">
    <property type="match status" value="1"/>
</dbReference>
<keyword evidence="2" id="KW-0732">Signal</keyword>
<evidence type="ECO:0000256" key="2">
    <source>
        <dbReference type="SAM" id="SignalP"/>
    </source>
</evidence>
<comment type="caution">
    <text evidence="4">The sequence shown here is derived from an EMBL/GenBank/DDBJ whole genome shotgun (WGS) entry which is preliminary data.</text>
</comment>
<dbReference type="Gene3D" id="3.30.379.10">
    <property type="entry name" value="Chitobiase/beta-hexosaminidase domain 2-like"/>
    <property type="match status" value="1"/>
</dbReference>
<reference evidence="4 5" key="1">
    <citation type="submission" date="2019-09" db="EMBL/GenBank/DDBJ databases">
        <authorList>
            <person name="Kevbrin V."/>
            <person name="Grouzdev D.S."/>
        </authorList>
    </citation>
    <scope>NUCLEOTIDE SEQUENCE [LARGE SCALE GENOMIC DNA]</scope>
    <source>
        <strain evidence="4 5">G-192</strain>
    </source>
</reference>
<dbReference type="RefSeq" id="WP_150022078.1">
    <property type="nucleotide sequence ID" value="NZ_VWOJ01000001.1"/>
</dbReference>
<feature type="signal peptide" evidence="2">
    <location>
        <begin position="1"/>
        <end position="30"/>
    </location>
</feature>
<dbReference type="Gene3D" id="3.20.20.520">
    <property type="entry name" value="Glycosyl hydrolase family 115"/>
    <property type="match status" value="1"/>
</dbReference>
<dbReference type="InterPro" id="IPR029018">
    <property type="entry name" value="Hex-like_dom2"/>
</dbReference>